<dbReference type="Gene3D" id="1.20.1600.10">
    <property type="entry name" value="Outer membrane efflux proteins (OEP)"/>
    <property type="match status" value="1"/>
</dbReference>
<dbReference type="PANTHER" id="PTHR30203">
    <property type="entry name" value="OUTER MEMBRANE CATION EFFLUX PROTEIN"/>
    <property type="match status" value="1"/>
</dbReference>
<organism evidence="3 4">
    <name type="scientific">Paludibaculum fermentans</name>
    <dbReference type="NCBI Taxonomy" id="1473598"/>
    <lineage>
        <taxon>Bacteria</taxon>
        <taxon>Pseudomonadati</taxon>
        <taxon>Acidobacteriota</taxon>
        <taxon>Terriglobia</taxon>
        <taxon>Bryobacterales</taxon>
        <taxon>Bryobacteraceae</taxon>
        <taxon>Paludibaculum</taxon>
    </lineage>
</organism>
<protein>
    <submittedName>
        <fullName evidence="3">TolC family protein</fullName>
    </submittedName>
</protein>
<sequence>MHLLTGPTFRHNSLLWRILAAGVLLAPRAWPQAAHSTTEASVGRAAQQSVRPPIGTVSTEPAESLTLEKALALAEEHNPQLKAAAAMARGAKASITTASAYPNPEFTTFAGRQYRRLPGAEPGLLQHYSVEQQVELPSVRKSRILTAELGRQSSRFGLEEARLGVRAGVKRAFYLVLRRRAELELARENLRLVEDLRRRIQIQVEVGEAAKLELVRSDAETATARVLANSAQLRLLNATTALRTAIGAPVAGEVAPQGSLTPQITLPPWQTLLGVVLNEHPMLAQAGSEIERAKARLSNELALRKPQPSLRAEYENQPDLGFFRFGVTLPVPVWNKREGPIAEAEAALEHLRATAEMRRLELTAELERAYGQYEVASQQVASFELGVLKEATAAVDAAEAAFRFGERGIIEVLDAQRVLRTVRQDFLTAQYDVQDALINLEQLRAIAPENHP</sequence>
<comment type="similarity">
    <text evidence="1">Belongs to the outer membrane factor (OMF) (TC 1.B.17) family.</text>
</comment>
<dbReference type="AlphaFoldDB" id="A0A7S7NMA0"/>
<keyword evidence="4" id="KW-1185">Reference proteome</keyword>
<dbReference type="InterPro" id="IPR003423">
    <property type="entry name" value="OMP_efflux"/>
</dbReference>
<dbReference type="Proteomes" id="UP000593892">
    <property type="component" value="Chromosome"/>
</dbReference>
<evidence type="ECO:0000256" key="1">
    <source>
        <dbReference type="ARBA" id="ARBA00007613"/>
    </source>
</evidence>
<reference evidence="3 4" key="1">
    <citation type="submission" date="2020-10" db="EMBL/GenBank/DDBJ databases">
        <title>Complete genome sequence of Paludibaculum fermentans P105T, a facultatively anaerobic acidobacterium capable of dissimilatory Fe(III) reduction.</title>
        <authorList>
            <person name="Dedysh S.N."/>
            <person name="Beletsky A.V."/>
            <person name="Kulichevskaya I.S."/>
            <person name="Mardanov A.V."/>
            <person name="Ravin N.V."/>
        </authorList>
    </citation>
    <scope>NUCLEOTIDE SEQUENCE [LARGE SCALE GENOMIC DNA]</scope>
    <source>
        <strain evidence="3 4">P105</strain>
    </source>
</reference>
<evidence type="ECO:0000313" key="3">
    <source>
        <dbReference type="EMBL" id="QOY86237.1"/>
    </source>
</evidence>
<evidence type="ECO:0000256" key="2">
    <source>
        <dbReference type="SAM" id="MobiDB-lite"/>
    </source>
</evidence>
<name>A0A7S7NMA0_PALFE</name>
<dbReference type="SUPFAM" id="SSF56954">
    <property type="entry name" value="Outer membrane efflux proteins (OEP)"/>
    <property type="match status" value="1"/>
</dbReference>
<dbReference type="GO" id="GO:0015562">
    <property type="term" value="F:efflux transmembrane transporter activity"/>
    <property type="evidence" value="ECO:0007669"/>
    <property type="project" value="InterPro"/>
</dbReference>
<dbReference type="PANTHER" id="PTHR30203:SF24">
    <property type="entry name" value="BLR4935 PROTEIN"/>
    <property type="match status" value="1"/>
</dbReference>
<accession>A0A7S7NMA0</accession>
<dbReference type="InterPro" id="IPR010131">
    <property type="entry name" value="MdtP/NodT-like"/>
</dbReference>
<dbReference type="EMBL" id="CP063849">
    <property type="protein sequence ID" value="QOY86237.1"/>
    <property type="molecule type" value="Genomic_DNA"/>
</dbReference>
<dbReference type="Pfam" id="PF02321">
    <property type="entry name" value="OEP"/>
    <property type="match status" value="2"/>
</dbReference>
<dbReference type="KEGG" id="pfer:IRI77_25970"/>
<gene>
    <name evidence="3" type="ORF">IRI77_25970</name>
</gene>
<dbReference type="RefSeq" id="WP_194447906.1">
    <property type="nucleotide sequence ID" value="NZ_CP063849.1"/>
</dbReference>
<feature type="region of interest" description="Disordered" evidence="2">
    <location>
        <begin position="37"/>
        <end position="58"/>
    </location>
</feature>
<proteinExistence type="inferred from homology"/>
<evidence type="ECO:0000313" key="4">
    <source>
        <dbReference type="Proteomes" id="UP000593892"/>
    </source>
</evidence>